<dbReference type="SUPFAM" id="SSF56672">
    <property type="entry name" value="DNA/RNA polymerases"/>
    <property type="match status" value="1"/>
</dbReference>
<name>A0AAN7XWN5_ELEMC</name>
<comment type="caution">
    <text evidence="1">The sequence shown here is derived from an EMBL/GenBank/DDBJ whole genome shotgun (WGS) entry which is preliminary data.</text>
</comment>
<dbReference type="InterPro" id="IPR043502">
    <property type="entry name" value="DNA/RNA_pol_sf"/>
</dbReference>
<dbReference type="InterPro" id="IPR051320">
    <property type="entry name" value="Viral_Replic_Matur_Polypro"/>
</dbReference>
<dbReference type="InterPro" id="IPR043128">
    <property type="entry name" value="Rev_trsase/Diguanyl_cyclase"/>
</dbReference>
<evidence type="ECO:0000313" key="2">
    <source>
        <dbReference type="Proteomes" id="UP001346869"/>
    </source>
</evidence>
<dbReference type="AlphaFoldDB" id="A0AAN7XWN5"/>
<keyword evidence="2" id="KW-1185">Reference proteome</keyword>
<protein>
    <submittedName>
        <fullName evidence="1">Uncharacterized protein</fullName>
    </submittedName>
</protein>
<dbReference type="PANTHER" id="PTHR33064:SF37">
    <property type="entry name" value="RIBONUCLEASE H"/>
    <property type="match status" value="1"/>
</dbReference>
<gene>
    <name evidence="1" type="ORF">PBY51_012456</name>
</gene>
<dbReference type="Proteomes" id="UP001346869">
    <property type="component" value="Unassembled WGS sequence"/>
</dbReference>
<reference evidence="1 2" key="1">
    <citation type="journal article" date="2023" name="Genes (Basel)">
        <title>Chromosome-Level Genome Assembly and Circadian Gene Repertoire of the Patagonia Blennie Eleginops maclovinus-The Closest Ancestral Proxy of Antarctic Cryonotothenioids.</title>
        <authorList>
            <person name="Cheng C.C."/>
            <person name="Rivera-Colon A.G."/>
            <person name="Minhas B.F."/>
            <person name="Wilson L."/>
            <person name="Rayamajhi N."/>
            <person name="Vargas-Chacoff L."/>
            <person name="Catchen J.M."/>
        </authorList>
    </citation>
    <scope>NUCLEOTIDE SEQUENCE [LARGE SCALE GENOMIC DNA]</scope>
    <source>
        <strain evidence="1">JMC-PN-2008</strain>
    </source>
</reference>
<evidence type="ECO:0000313" key="1">
    <source>
        <dbReference type="EMBL" id="KAK5868009.1"/>
    </source>
</evidence>
<dbReference type="EMBL" id="JAUZQC010000008">
    <property type="protein sequence ID" value="KAK5868009.1"/>
    <property type="molecule type" value="Genomic_DNA"/>
</dbReference>
<dbReference type="Gene3D" id="3.30.70.270">
    <property type="match status" value="2"/>
</dbReference>
<proteinExistence type="predicted"/>
<organism evidence="1 2">
    <name type="scientific">Eleginops maclovinus</name>
    <name type="common">Patagonian blennie</name>
    <name type="synonym">Eleginus maclovinus</name>
    <dbReference type="NCBI Taxonomy" id="56733"/>
    <lineage>
        <taxon>Eukaryota</taxon>
        <taxon>Metazoa</taxon>
        <taxon>Chordata</taxon>
        <taxon>Craniata</taxon>
        <taxon>Vertebrata</taxon>
        <taxon>Euteleostomi</taxon>
        <taxon>Actinopterygii</taxon>
        <taxon>Neopterygii</taxon>
        <taxon>Teleostei</taxon>
        <taxon>Neoteleostei</taxon>
        <taxon>Acanthomorphata</taxon>
        <taxon>Eupercaria</taxon>
        <taxon>Perciformes</taxon>
        <taxon>Notothenioidei</taxon>
        <taxon>Eleginopidae</taxon>
        <taxon>Eleginops</taxon>
    </lineage>
</organism>
<reference evidence="1 2" key="2">
    <citation type="journal article" date="2023" name="Mol. Biol. Evol.">
        <title>Genomics of Secondarily Temperate Adaptation in the Only Non-Antarctic Icefish.</title>
        <authorList>
            <person name="Rivera-Colon A.G."/>
            <person name="Rayamajhi N."/>
            <person name="Minhas B.F."/>
            <person name="Madrigal G."/>
            <person name="Bilyk K.T."/>
            <person name="Yoon V."/>
            <person name="Hune M."/>
            <person name="Gregory S."/>
            <person name="Cheng C.H.C."/>
            <person name="Catchen J.M."/>
        </authorList>
    </citation>
    <scope>NUCLEOTIDE SEQUENCE [LARGE SCALE GENOMIC DNA]</scope>
    <source>
        <strain evidence="1">JMC-PN-2008</strain>
    </source>
</reference>
<sequence length="100" mass="11359">MFPEMLQRLSQVFDCLQQANLKPAKCFLFCRQVAYLGHTVSEDGVAADPSKVQKVQEWPAPTSVQEVRQFIGLASYYRRLVKDFASSPCPDKEICPFSLE</sequence>
<dbReference type="PANTHER" id="PTHR33064">
    <property type="entry name" value="POL PROTEIN"/>
    <property type="match status" value="1"/>
</dbReference>
<accession>A0AAN7XWN5</accession>